<dbReference type="InterPro" id="IPR000836">
    <property type="entry name" value="PRTase_dom"/>
</dbReference>
<dbReference type="AlphaFoldDB" id="A0A1W1C265"/>
<dbReference type="InterPro" id="IPR051910">
    <property type="entry name" value="ComF/GntX_DNA_util-trans"/>
</dbReference>
<comment type="similarity">
    <text evidence="1">Belongs to the ComF/GntX family.</text>
</comment>
<proteinExistence type="inferred from homology"/>
<keyword evidence="2" id="KW-0328">Glycosyltransferase</keyword>
<dbReference type="InterPro" id="IPR029057">
    <property type="entry name" value="PRTase-like"/>
</dbReference>
<dbReference type="GO" id="GO:0016757">
    <property type="term" value="F:glycosyltransferase activity"/>
    <property type="evidence" value="ECO:0007669"/>
    <property type="project" value="UniProtKB-KW"/>
</dbReference>
<accession>A0A1W1C265</accession>
<dbReference type="CDD" id="cd06223">
    <property type="entry name" value="PRTases_typeI"/>
    <property type="match status" value="1"/>
</dbReference>
<dbReference type="Gene3D" id="3.40.50.2020">
    <property type="match status" value="1"/>
</dbReference>
<organism evidence="2">
    <name type="scientific">hydrothermal vent metagenome</name>
    <dbReference type="NCBI Taxonomy" id="652676"/>
    <lineage>
        <taxon>unclassified sequences</taxon>
        <taxon>metagenomes</taxon>
        <taxon>ecological metagenomes</taxon>
    </lineage>
</organism>
<keyword evidence="2" id="KW-0808">Transferase</keyword>
<gene>
    <name evidence="2" type="ORF">MNB_SV-10-45</name>
</gene>
<protein>
    <submittedName>
        <fullName evidence="2">Possible purine/pyrimidine phosphoribosyltransferase</fullName>
    </submittedName>
</protein>
<sequence length="193" mass="22152">MRCYSCGRLSLRVLCDTCRETLFSPIVHTRTVGTLDIISFYRYSTLEPLLLSKHKPEGWRIYRELGKMLFRPFMKEFSEHDDGTVYIVGVDENVKSGYSHVAQLTHAMKMEHAIVQPASLRARNHVNYSGKPLQYRLEHPRDFVYTGKKDVNVILVDDIITTGITLQEAQKVLMAHHVNVLFALTLADVEKSL</sequence>
<reference evidence="2" key="1">
    <citation type="submission" date="2016-10" db="EMBL/GenBank/DDBJ databases">
        <authorList>
            <person name="de Groot N.N."/>
        </authorList>
    </citation>
    <scope>NUCLEOTIDE SEQUENCE</scope>
</reference>
<evidence type="ECO:0000313" key="2">
    <source>
        <dbReference type="EMBL" id="SFV59938.1"/>
    </source>
</evidence>
<dbReference type="EMBL" id="FPHL01000021">
    <property type="protein sequence ID" value="SFV59938.1"/>
    <property type="molecule type" value="Genomic_DNA"/>
</dbReference>
<dbReference type="PANTHER" id="PTHR47505">
    <property type="entry name" value="DNA UTILIZATION PROTEIN YHGH"/>
    <property type="match status" value="1"/>
</dbReference>
<evidence type="ECO:0000256" key="1">
    <source>
        <dbReference type="ARBA" id="ARBA00008007"/>
    </source>
</evidence>
<dbReference type="SUPFAM" id="SSF53271">
    <property type="entry name" value="PRTase-like"/>
    <property type="match status" value="1"/>
</dbReference>
<name>A0A1W1C265_9ZZZZ</name>
<dbReference type="PANTHER" id="PTHR47505:SF1">
    <property type="entry name" value="DNA UTILIZATION PROTEIN YHGH"/>
    <property type="match status" value="1"/>
</dbReference>